<protein>
    <submittedName>
        <fullName evidence="1">Uncharacterized protein</fullName>
    </submittedName>
</protein>
<proteinExistence type="predicted"/>
<evidence type="ECO:0000313" key="2">
    <source>
        <dbReference type="Proteomes" id="UP000094197"/>
    </source>
</evidence>
<keyword evidence="2" id="KW-1185">Reference proteome</keyword>
<sequence>MNFVSVRNGIHDANPWMDERASKTPWSLIPHDAELRNGESRQLRDSSFPASIFNLHKLGLEAFEREF</sequence>
<dbReference type="EMBL" id="CP015217">
    <property type="protein sequence ID" value="AOP33904.1"/>
    <property type="molecule type" value="Genomic_DNA"/>
</dbReference>
<dbReference type="KEGG" id="laj:A0128_08675"/>
<accession>A0A1D7UWI0</accession>
<gene>
    <name evidence="1" type="ORF">A0128_08675</name>
</gene>
<dbReference type="Proteomes" id="UP000094197">
    <property type="component" value="Chromosome 1"/>
</dbReference>
<evidence type="ECO:0000313" key="1">
    <source>
        <dbReference type="EMBL" id="AOP33904.1"/>
    </source>
</evidence>
<reference evidence="1 2" key="1">
    <citation type="submission" date="2016-04" db="EMBL/GenBank/DDBJ databases">
        <title>Complete genome seqeunce of Leptospira alstonii serovar Room22.</title>
        <authorList>
            <person name="Nally J.E."/>
            <person name="Bayles D.O."/>
            <person name="Hurley D."/>
            <person name="Fanning S."/>
            <person name="McMahon B.J."/>
            <person name="Arent Z."/>
        </authorList>
    </citation>
    <scope>NUCLEOTIDE SEQUENCE [LARGE SCALE GENOMIC DNA]</scope>
    <source>
        <strain evidence="1 2">GWTS #1</strain>
    </source>
</reference>
<organism evidence="1 2">
    <name type="scientific">Leptospira tipperaryensis</name>
    <dbReference type="NCBI Taxonomy" id="2564040"/>
    <lineage>
        <taxon>Bacteria</taxon>
        <taxon>Pseudomonadati</taxon>
        <taxon>Spirochaetota</taxon>
        <taxon>Spirochaetia</taxon>
        <taxon>Leptospirales</taxon>
        <taxon>Leptospiraceae</taxon>
        <taxon>Leptospira</taxon>
    </lineage>
</organism>
<dbReference type="AlphaFoldDB" id="A0A1D7UWI0"/>
<name>A0A1D7UWI0_9LEPT</name>